<evidence type="ECO:0000256" key="5">
    <source>
        <dbReference type="ARBA" id="ARBA00022759"/>
    </source>
</evidence>
<dbReference type="EC" id="3.1.-.-" evidence="9"/>
<comment type="cofactor">
    <cofactor evidence="1 9">
        <name>Mg(2+)</name>
        <dbReference type="ChEBI" id="CHEBI:18420"/>
    </cofactor>
</comment>
<dbReference type="RefSeq" id="WP_217646992.1">
    <property type="nucleotide sequence ID" value="NZ_FOQD01000001.1"/>
</dbReference>
<dbReference type="GO" id="GO:0046872">
    <property type="term" value="F:metal ion binding"/>
    <property type="evidence" value="ECO:0007669"/>
    <property type="project" value="UniProtKB-UniRule"/>
</dbReference>
<comment type="function">
    <text evidence="9">CRISPR (clustered regularly interspaced short palindromic repeat), is an adaptive immune system that provides protection against mobile genetic elements (viruses, transposable elements and conjugative plasmids). CRISPR clusters contain sequences complementary to antecedent mobile elements and target invading nucleic acids. CRISPR clusters are transcribed and processed into CRISPR RNA (crRNA). Functions as a ssRNA-specific endoribonuclease. Involved in the integration of spacer DNA into the CRISPR cassette.</text>
</comment>
<dbReference type="Pfam" id="PF09827">
    <property type="entry name" value="CRISPR_Cas2"/>
    <property type="match status" value="1"/>
</dbReference>
<keyword evidence="11" id="KW-1185">Reference proteome</keyword>
<evidence type="ECO:0000313" key="10">
    <source>
        <dbReference type="EMBL" id="SFH58190.1"/>
    </source>
</evidence>
<dbReference type="AlphaFoldDB" id="A0A1I3B7L0"/>
<dbReference type="NCBIfam" id="TIGR01573">
    <property type="entry name" value="cas2"/>
    <property type="match status" value="1"/>
</dbReference>
<reference evidence="11" key="1">
    <citation type="submission" date="2016-10" db="EMBL/GenBank/DDBJ databases">
        <authorList>
            <person name="Varghese N."/>
            <person name="Submissions S."/>
        </authorList>
    </citation>
    <scope>NUCLEOTIDE SEQUENCE [LARGE SCALE GENOMIC DNA]</scope>
    <source>
        <strain evidence="11">DSM 26348</strain>
    </source>
</reference>
<dbReference type="GO" id="GO:0051607">
    <property type="term" value="P:defense response to virus"/>
    <property type="evidence" value="ECO:0007669"/>
    <property type="project" value="UniProtKB-UniRule"/>
</dbReference>
<dbReference type="GO" id="GO:0004521">
    <property type="term" value="F:RNA endonuclease activity"/>
    <property type="evidence" value="ECO:0007669"/>
    <property type="project" value="InterPro"/>
</dbReference>
<evidence type="ECO:0000256" key="8">
    <source>
        <dbReference type="ARBA" id="ARBA00023118"/>
    </source>
</evidence>
<dbReference type="GO" id="GO:0043571">
    <property type="term" value="P:maintenance of CRISPR repeat elements"/>
    <property type="evidence" value="ECO:0007669"/>
    <property type="project" value="UniProtKB-UniRule"/>
</dbReference>
<evidence type="ECO:0000256" key="4">
    <source>
        <dbReference type="ARBA" id="ARBA00022723"/>
    </source>
</evidence>
<keyword evidence="4 9" id="KW-0479">Metal-binding</keyword>
<evidence type="ECO:0000256" key="9">
    <source>
        <dbReference type="HAMAP-Rule" id="MF_01471"/>
    </source>
</evidence>
<evidence type="ECO:0000256" key="3">
    <source>
        <dbReference type="ARBA" id="ARBA00022722"/>
    </source>
</evidence>
<dbReference type="STRING" id="1576369.SAMN05421753_101282"/>
<accession>A0A1I3B7L0</accession>
<evidence type="ECO:0000256" key="6">
    <source>
        <dbReference type="ARBA" id="ARBA00022801"/>
    </source>
</evidence>
<evidence type="ECO:0000256" key="2">
    <source>
        <dbReference type="ARBA" id="ARBA00009959"/>
    </source>
</evidence>
<keyword evidence="3 9" id="KW-0540">Nuclease</keyword>
<evidence type="ECO:0000256" key="7">
    <source>
        <dbReference type="ARBA" id="ARBA00022842"/>
    </source>
</evidence>
<dbReference type="GO" id="GO:0016787">
    <property type="term" value="F:hydrolase activity"/>
    <property type="evidence" value="ECO:0007669"/>
    <property type="project" value="UniProtKB-KW"/>
</dbReference>
<dbReference type="HAMAP" id="MF_01471">
    <property type="entry name" value="Cas2"/>
    <property type="match status" value="1"/>
</dbReference>
<keyword evidence="7 9" id="KW-0460">Magnesium</keyword>
<gene>
    <name evidence="9" type="primary">cas2</name>
    <name evidence="10" type="ORF">SAMN05421753_101282</name>
</gene>
<keyword evidence="5 9" id="KW-0255">Endonuclease</keyword>
<dbReference type="EMBL" id="FOQD01000001">
    <property type="protein sequence ID" value="SFH58190.1"/>
    <property type="molecule type" value="Genomic_DNA"/>
</dbReference>
<proteinExistence type="inferred from homology"/>
<sequence>MPRAEHYLSEYKSMWLFTMFDLPVDTKRARRDYSRFRNLLLDNGFTQMQYSVYARFCGSEEIAETYKRAIETKLPPDGYVRLLAVTDRQFGKMQSFHGKRRAGNESAPSQLLLF</sequence>
<name>A0A1I3B7L0_9PLAN</name>
<keyword evidence="8 9" id="KW-0051">Antiviral defense</keyword>
<dbReference type="SUPFAM" id="SSF143430">
    <property type="entry name" value="TTP0101/SSO1404-like"/>
    <property type="match status" value="1"/>
</dbReference>
<dbReference type="InterPro" id="IPR019199">
    <property type="entry name" value="Virulence_VapD/CRISPR_Cas2"/>
</dbReference>
<keyword evidence="6 9" id="KW-0378">Hydrolase</keyword>
<protein>
    <recommendedName>
        <fullName evidence="9">CRISPR-associated endoribonuclease Cas2</fullName>
        <ecNumber evidence="9">3.1.-.-</ecNumber>
    </recommendedName>
</protein>
<comment type="subunit">
    <text evidence="9">Homodimer, forms a heterotetramer with a Cas1 homodimer.</text>
</comment>
<dbReference type="InterPro" id="IPR021127">
    <property type="entry name" value="CRISPR_associated_Cas2"/>
</dbReference>
<evidence type="ECO:0000313" key="11">
    <source>
        <dbReference type="Proteomes" id="UP000199518"/>
    </source>
</evidence>
<comment type="similarity">
    <text evidence="2 9">Belongs to the CRISPR-associated endoribonuclease Cas2 protein family.</text>
</comment>
<feature type="binding site" evidence="9">
    <location>
        <position position="21"/>
    </location>
    <ligand>
        <name>Mg(2+)</name>
        <dbReference type="ChEBI" id="CHEBI:18420"/>
        <note>catalytic</note>
    </ligand>
</feature>
<evidence type="ECO:0000256" key="1">
    <source>
        <dbReference type="ARBA" id="ARBA00001946"/>
    </source>
</evidence>
<dbReference type="Proteomes" id="UP000199518">
    <property type="component" value="Unassembled WGS sequence"/>
</dbReference>
<organism evidence="10 11">
    <name type="scientific">Planctomicrobium piriforme</name>
    <dbReference type="NCBI Taxonomy" id="1576369"/>
    <lineage>
        <taxon>Bacteria</taxon>
        <taxon>Pseudomonadati</taxon>
        <taxon>Planctomycetota</taxon>
        <taxon>Planctomycetia</taxon>
        <taxon>Planctomycetales</taxon>
        <taxon>Planctomycetaceae</taxon>
        <taxon>Planctomicrobium</taxon>
    </lineage>
</organism>